<dbReference type="Pfam" id="PF13661">
    <property type="entry name" value="2OG-FeII_Oxy_4"/>
    <property type="match status" value="1"/>
</dbReference>
<dbReference type="Gene3D" id="2.60.120.620">
    <property type="entry name" value="q2cbj1_9rhob like domain"/>
    <property type="match status" value="1"/>
</dbReference>
<sequence length="164" mass="18549">MLGKVVDLELRNITDMFLTTFAEGDFLSTHSDPYSGTIAFALMLTKDWPAEGGGQLEFTCVNCPSFVPEFNTLLMFRTRPVSMPHTVRPISVIAARNQRYSATGWFMGGDDRMSSTEMEQHKKMKGRVFRLSNHSLRTKEPCKRLAIKVLMFDVVSMLMRSAGK</sequence>
<dbReference type="GO" id="GO:0031543">
    <property type="term" value="F:peptidyl-proline dioxygenase activity"/>
    <property type="evidence" value="ECO:0007669"/>
    <property type="project" value="TreeGrafter"/>
</dbReference>
<evidence type="ECO:0000313" key="3">
    <source>
        <dbReference type="Proteomes" id="UP001190700"/>
    </source>
</evidence>
<dbReference type="GO" id="GO:0006449">
    <property type="term" value="P:regulation of translational termination"/>
    <property type="evidence" value="ECO:0007669"/>
    <property type="project" value="TreeGrafter"/>
</dbReference>
<dbReference type="InterPro" id="IPR039558">
    <property type="entry name" value="TPA1/OFD1_N"/>
</dbReference>
<dbReference type="EMBL" id="LGRX02017135">
    <property type="protein sequence ID" value="KAK3261122.1"/>
    <property type="molecule type" value="Genomic_DNA"/>
</dbReference>
<organism evidence="2 3">
    <name type="scientific">Cymbomonas tetramitiformis</name>
    <dbReference type="NCBI Taxonomy" id="36881"/>
    <lineage>
        <taxon>Eukaryota</taxon>
        <taxon>Viridiplantae</taxon>
        <taxon>Chlorophyta</taxon>
        <taxon>Pyramimonadophyceae</taxon>
        <taxon>Pyramimonadales</taxon>
        <taxon>Pyramimonadaceae</taxon>
        <taxon>Cymbomonas</taxon>
    </lineage>
</organism>
<accession>A0AAE0KUE7</accession>
<dbReference type="AlphaFoldDB" id="A0AAE0KUE7"/>
<keyword evidence="3" id="KW-1185">Reference proteome</keyword>
<reference evidence="2 3" key="1">
    <citation type="journal article" date="2015" name="Genome Biol. Evol.">
        <title>Comparative Genomics of a Bacterivorous Green Alga Reveals Evolutionary Causalities and Consequences of Phago-Mixotrophic Mode of Nutrition.</title>
        <authorList>
            <person name="Burns J.A."/>
            <person name="Paasch A."/>
            <person name="Narechania A."/>
            <person name="Kim E."/>
        </authorList>
    </citation>
    <scope>NUCLEOTIDE SEQUENCE [LARGE SCALE GENOMIC DNA]</scope>
    <source>
        <strain evidence="2 3">PLY_AMNH</strain>
    </source>
</reference>
<dbReference type="InterPro" id="IPR051842">
    <property type="entry name" value="uS12_prolyl_hydroxylase"/>
</dbReference>
<name>A0AAE0KUE7_9CHLO</name>
<protein>
    <recommendedName>
        <fullName evidence="1">Prolyl 3,4-dihydroxylase TPA1/OFD1 N-terminal domain-containing protein</fullName>
    </recommendedName>
</protein>
<dbReference type="PANTHER" id="PTHR12117:SF0">
    <property type="entry name" value="PROLYL 3-HYDROXYLASE OGFOD1"/>
    <property type="match status" value="1"/>
</dbReference>
<evidence type="ECO:0000313" key="2">
    <source>
        <dbReference type="EMBL" id="KAK3261122.1"/>
    </source>
</evidence>
<proteinExistence type="predicted"/>
<dbReference type="GO" id="GO:0005737">
    <property type="term" value="C:cytoplasm"/>
    <property type="evidence" value="ECO:0007669"/>
    <property type="project" value="TreeGrafter"/>
</dbReference>
<evidence type="ECO:0000259" key="1">
    <source>
        <dbReference type="Pfam" id="PF13661"/>
    </source>
</evidence>
<feature type="domain" description="Prolyl 3,4-dihydroxylase TPA1/OFD1 N-terminal" evidence="1">
    <location>
        <begin position="19"/>
        <end position="106"/>
    </location>
</feature>
<gene>
    <name evidence="2" type="ORF">CYMTET_29960</name>
</gene>
<dbReference type="Proteomes" id="UP001190700">
    <property type="component" value="Unassembled WGS sequence"/>
</dbReference>
<dbReference type="PANTHER" id="PTHR12117">
    <property type="entry name" value="HISTONE ACETYLTRANSFERASE COMPLEX"/>
    <property type="match status" value="1"/>
</dbReference>
<comment type="caution">
    <text evidence="2">The sequence shown here is derived from an EMBL/GenBank/DDBJ whole genome shotgun (WGS) entry which is preliminary data.</text>
</comment>